<dbReference type="InterPro" id="IPR008405">
    <property type="entry name" value="ApoL"/>
</dbReference>
<feature type="compositionally biased region" description="Polar residues" evidence="2">
    <location>
        <begin position="195"/>
        <end position="220"/>
    </location>
</feature>
<feature type="compositionally biased region" description="Pro residues" evidence="2">
    <location>
        <begin position="67"/>
        <end position="77"/>
    </location>
</feature>
<feature type="compositionally biased region" description="Polar residues" evidence="2">
    <location>
        <begin position="88"/>
        <end position="108"/>
    </location>
</feature>
<feature type="region of interest" description="Disordered" evidence="2">
    <location>
        <begin position="20"/>
        <end position="293"/>
    </location>
</feature>
<dbReference type="Pfam" id="PF05461">
    <property type="entry name" value="ApoL"/>
    <property type="match status" value="1"/>
</dbReference>
<evidence type="ECO:0000256" key="1">
    <source>
        <dbReference type="ARBA" id="ARBA00010090"/>
    </source>
</evidence>
<feature type="region of interest" description="Disordered" evidence="2">
    <location>
        <begin position="305"/>
        <end position="349"/>
    </location>
</feature>
<keyword evidence="3" id="KW-0472">Membrane</keyword>
<name>A0AAV6H0L3_9TELE</name>
<comment type="caution">
    <text evidence="4">The sequence shown here is derived from an EMBL/GenBank/DDBJ whole genome shotgun (WGS) entry which is preliminary data.</text>
</comment>
<feature type="compositionally biased region" description="Pro residues" evidence="2">
    <location>
        <begin position="264"/>
        <end position="278"/>
    </location>
</feature>
<gene>
    <name evidence="4" type="ORF">AALO_G00079110</name>
</gene>
<keyword evidence="3" id="KW-1133">Transmembrane helix</keyword>
<dbReference type="GO" id="GO:0005576">
    <property type="term" value="C:extracellular region"/>
    <property type="evidence" value="ECO:0007669"/>
    <property type="project" value="InterPro"/>
</dbReference>
<feature type="compositionally biased region" description="Basic and acidic residues" evidence="2">
    <location>
        <begin position="337"/>
        <end position="349"/>
    </location>
</feature>
<feature type="compositionally biased region" description="Low complexity" evidence="2">
    <location>
        <begin position="128"/>
        <end position="137"/>
    </location>
</feature>
<accession>A0AAV6H0L3</accession>
<keyword evidence="3" id="KW-0812">Transmembrane</keyword>
<feature type="transmembrane region" description="Helical" evidence="3">
    <location>
        <begin position="456"/>
        <end position="479"/>
    </location>
</feature>
<dbReference type="EMBL" id="JADWDJ010000006">
    <property type="protein sequence ID" value="KAG5279560.1"/>
    <property type="molecule type" value="Genomic_DNA"/>
</dbReference>
<keyword evidence="5" id="KW-1185">Reference proteome</keyword>
<evidence type="ECO:0000256" key="2">
    <source>
        <dbReference type="SAM" id="MobiDB-lite"/>
    </source>
</evidence>
<dbReference type="GO" id="GO:0008289">
    <property type="term" value="F:lipid binding"/>
    <property type="evidence" value="ECO:0007669"/>
    <property type="project" value="InterPro"/>
</dbReference>
<protein>
    <submittedName>
        <fullName evidence="4">Uncharacterized protein</fullName>
    </submittedName>
</protein>
<evidence type="ECO:0000256" key="3">
    <source>
        <dbReference type="SAM" id="Phobius"/>
    </source>
</evidence>
<feature type="compositionally biased region" description="Polar residues" evidence="2">
    <location>
        <begin position="173"/>
        <end position="188"/>
    </location>
</feature>
<organism evidence="4 5">
    <name type="scientific">Alosa alosa</name>
    <name type="common">allis shad</name>
    <dbReference type="NCBI Taxonomy" id="278164"/>
    <lineage>
        <taxon>Eukaryota</taxon>
        <taxon>Metazoa</taxon>
        <taxon>Chordata</taxon>
        <taxon>Craniata</taxon>
        <taxon>Vertebrata</taxon>
        <taxon>Euteleostomi</taxon>
        <taxon>Actinopterygii</taxon>
        <taxon>Neopterygii</taxon>
        <taxon>Teleostei</taxon>
        <taxon>Clupei</taxon>
        <taxon>Clupeiformes</taxon>
        <taxon>Clupeoidei</taxon>
        <taxon>Clupeidae</taxon>
        <taxon>Alosa</taxon>
    </lineage>
</organism>
<dbReference type="GO" id="GO:0042157">
    <property type="term" value="P:lipoprotein metabolic process"/>
    <property type="evidence" value="ECO:0007669"/>
    <property type="project" value="InterPro"/>
</dbReference>
<comment type="similarity">
    <text evidence="1">Belongs to the apolipoprotein L family.</text>
</comment>
<sequence>MTEEDADAHFLCSTHGVDFYQDESRPIKPPAVPPKKTSLYQTPRGPETPSRPPVSLKGSADLEHPVSPRPGCPPVVPPKSNIYRHPNVLTSSDTSHGGQTPSPVSFSTTEKELEPSPRTALRPPHSPSVPSRSPGPHKTQSQDSEGVVAVESPLTSPSPKPIPSPRTRRIYSAGTQNPTSATPNTSTEEIPLLSEQVSRIHVTSQQPVEYNTLRSENQTVPTPPPIPPKLKTLDRLQPPMTQRNYDRLSRPEPSATSGGNALARPPPPTFSPPPPPTPSATSPLSSHGRKSEHSRAYLEVLPGDSGYEGTIYEPAPRLGTLPKSPPRTLPRSSSEPLLDKREGEQEQHLSKWRKTMEMHPAPFTRYSRPMTVEEKTRWLNQTAQRVCKSLTNFQFMLPGRRDTLCWHISELREIAEKVEKSSQKHRMMGIGGGTGSAVGGVTAVVGIALAPVTMGVSLIATAVGAGVAVAGGMGASSAVKKKKYKGTERKRGKDIMKAYRDQVIDLEESLAIVRTGMEELMRHDLTGASEEAAWMAQVAEAASRYGKPGSAKPTVLSTDDILKEFDVFPEVYYSISDGEKQKKTTDKTFASKVRTAAEQLQEGLNDMNCAWETFSLATARV</sequence>
<feature type="transmembrane region" description="Helical" evidence="3">
    <location>
        <begin position="427"/>
        <end position="450"/>
    </location>
</feature>
<dbReference type="PANTHER" id="PTHR14096">
    <property type="entry name" value="APOLIPOPROTEIN L"/>
    <property type="match status" value="1"/>
</dbReference>
<dbReference type="PANTHER" id="PTHR14096:SF59">
    <property type="entry name" value="APOLIPOPROTEIN L, 1 ISOFORM X1"/>
    <property type="match status" value="1"/>
</dbReference>
<dbReference type="GO" id="GO:0006869">
    <property type="term" value="P:lipid transport"/>
    <property type="evidence" value="ECO:0007669"/>
    <property type="project" value="InterPro"/>
</dbReference>
<evidence type="ECO:0000313" key="4">
    <source>
        <dbReference type="EMBL" id="KAG5279560.1"/>
    </source>
</evidence>
<reference evidence="4" key="1">
    <citation type="submission" date="2020-10" db="EMBL/GenBank/DDBJ databases">
        <title>Chromosome-scale genome assembly of the Allis shad, Alosa alosa.</title>
        <authorList>
            <person name="Margot Z."/>
            <person name="Christophe K."/>
            <person name="Cabau C."/>
            <person name="Louis A."/>
            <person name="Berthelot C."/>
            <person name="Parey E."/>
            <person name="Roest Crollius H."/>
            <person name="Montfort J."/>
            <person name="Robinson-Rechavi M."/>
            <person name="Bucao C."/>
            <person name="Bouchez O."/>
            <person name="Gislard M."/>
            <person name="Lluch J."/>
            <person name="Milhes M."/>
            <person name="Lampietro C."/>
            <person name="Lopez Roques C."/>
            <person name="Donnadieu C."/>
            <person name="Braasch I."/>
            <person name="Desvignes T."/>
            <person name="Postlethwait J."/>
            <person name="Bobe J."/>
            <person name="Guiguen Y."/>
        </authorList>
    </citation>
    <scope>NUCLEOTIDE SEQUENCE</scope>
    <source>
        <strain evidence="4">M-15738</strain>
        <tissue evidence="4">Blood</tissue>
    </source>
</reference>
<dbReference type="AlphaFoldDB" id="A0AAV6H0L3"/>
<proteinExistence type="inferred from homology"/>
<evidence type="ECO:0000313" key="5">
    <source>
        <dbReference type="Proteomes" id="UP000823561"/>
    </source>
</evidence>
<dbReference type="GO" id="GO:0016020">
    <property type="term" value="C:membrane"/>
    <property type="evidence" value="ECO:0007669"/>
    <property type="project" value="TreeGrafter"/>
</dbReference>
<dbReference type="Proteomes" id="UP000823561">
    <property type="component" value="Chromosome 6"/>
</dbReference>